<name>A0A4Z2ICX4_9TELE</name>
<gene>
    <name evidence="1" type="primary">ATP8B2_0</name>
    <name evidence="1" type="ORF">EYF80_014110</name>
</gene>
<comment type="caution">
    <text evidence="1">The sequence shown here is derived from an EMBL/GenBank/DDBJ whole genome shotgun (WGS) entry which is preliminary data.</text>
</comment>
<dbReference type="OrthoDB" id="377733at2759"/>
<dbReference type="GO" id="GO:0005886">
    <property type="term" value="C:plasma membrane"/>
    <property type="evidence" value="ECO:0007669"/>
    <property type="project" value="TreeGrafter"/>
</dbReference>
<dbReference type="AlphaFoldDB" id="A0A4Z2ICX4"/>
<accession>A0A4Z2ICX4</accession>
<protein>
    <submittedName>
        <fullName evidence="1">Phospholipid-transporting ATPase ID</fullName>
    </submittedName>
</protein>
<dbReference type="EMBL" id="SRLO01000100">
    <property type="protein sequence ID" value="TNN75747.1"/>
    <property type="molecule type" value="Genomic_DNA"/>
</dbReference>
<evidence type="ECO:0000313" key="1">
    <source>
        <dbReference type="EMBL" id="TNN75747.1"/>
    </source>
</evidence>
<reference evidence="1 2" key="1">
    <citation type="submission" date="2019-03" db="EMBL/GenBank/DDBJ databases">
        <title>First draft genome of Liparis tanakae, snailfish: a comprehensive survey of snailfish specific genes.</title>
        <authorList>
            <person name="Kim W."/>
            <person name="Song I."/>
            <person name="Jeong J.-H."/>
            <person name="Kim D."/>
            <person name="Kim S."/>
            <person name="Ryu S."/>
            <person name="Song J.Y."/>
            <person name="Lee S.K."/>
        </authorList>
    </citation>
    <scope>NUCLEOTIDE SEQUENCE [LARGE SCALE GENOMIC DNA]</scope>
    <source>
        <tissue evidence="1">Muscle</tissue>
    </source>
</reference>
<keyword evidence="2" id="KW-1185">Reference proteome</keyword>
<dbReference type="GO" id="GO:0005802">
    <property type="term" value="C:trans-Golgi network"/>
    <property type="evidence" value="ECO:0007669"/>
    <property type="project" value="TreeGrafter"/>
</dbReference>
<sequence length="110" mass="12824">MTIPKEIPEKWFPFVLPLKRKKQKGLNGAKSKKRCTEEERKVRANDREYNEKFQYALIPQISSLSWFTTIVPLALVLSITAVKDATDDYFRHKSDNQVNNRQSQVLIRGS</sequence>
<dbReference type="PANTHER" id="PTHR24092:SF46">
    <property type="entry name" value="PHOSPHOLIPID-TRANSPORTING ATPASE ID"/>
    <property type="match status" value="1"/>
</dbReference>
<organism evidence="1 2">
    <name type="scientific">Liparis tanakae</name>
    <name type="common">Tanaka's snailfish</name>
    <dbReference type="NCBI Taxonomy" id="230148"/>
    <lineage>
        <taxon>Eukaryota</taxon>
        <taxon>Metazoa</taxon>
        <taxon>Chordata</taxon>
        <taxon>Craniata</taxon>
        <taxon>Vertebrata</taxon>
        <taxon>Euteleostomi</taxon>
        <taxon>Actinopterygii</taxon>
        <taxon>Neopterygii</taxon>
        <taxon>Teleostei</taxon>
        <taxon>Neoteleostei</taxon>
        <taxon>Acanthomorphata</taxon>
        <taxon>Eupercaria</taxon>
        <taxon>Perciformes</taxon>
        <taxon>Cottioidei</taxon>
        <taxon>Cottales</taxon>
        <taxon>Liparidae</taxon>
        <taxon>Liparis</taxon>
    </lineage>
</organism>
<proteinExistence type="predicted"/>
<dbReference type="GO" id="GO:0140326">
    <property type="term" value="F:ATPase-coupled intramembrane lipid transporter activity"/>
    <property type="evidence" value="ECO:0007669"/>
    <property type="project" value="TreeGrafter"/>
</dbReference>
<dbReference type="GO" id="GO:0007030">
    <property type="term" value="P:Golgi organization"/>
    <property type="evidence" value="ECO:0007669"/>
    <property type="project" value="TreeGrafter"/>
</dbReference>
<dbReference type="PANTHER" id="PTHR24092">
    <property type="entry name" value="PROBABLE PHOSPHOLIPID-TRANSPORTING ATPASE"/>
    <property type="match status" value="1"/>
</dbReference>
<dbReference type="Proteomes" id="UP000314294">
    <property type="component" value="Unassembled WGS sequence"/>
</dbReference>
<dbReference type="GO" id="GO:0045332">
    <property type="term" value="P:phospholipid translocation"/>
    <property type="evidence" value="ECO:0007669"/>
    <property type="project" value="TreeGrafter"/>
</dbReference>
<evidence type="ECO:0000313" key="2">
    <source>
        <dbReference type="Proteomes" id="UP000314294"/>
    </source>
</evidence>